<keyword evidence="2" id="KW-1185">Reference proteome</keyword>
<gene>
    <name evidence="1" type="ORF">J2S17_003732</name>
</gene>
<dbReference type="RefSeq" id="WP_307477167.1">
    <property type="nucleotide sequence ID" value="NZ_JAUSUB010000017.1"/>
</dbReference>
<evidence type="ECO:0000313" key="1">
    <source>
        <dbReference type="EMBL" id="MDQ0271844.1"/>
    </source>
</evidence>
<dbReference type="GO" id="GO:0061693">
    <property type="term" value="F:alpha-D-ribose 1-methylphosphonate 5-triphosphate synthase activity"/>
    <property type="evidence" value="ECO:0007669"/>
    <property type="project" value="UniProtKB-EC"/>
</dbReference>
<name>A0ABU0AKR0_9BACI</name>
<dbReference type="NCBIfam" id="TIGR03292">
    <property type="entry name" value="PhnH_redo"/>
    <property type="match status" value="1"/>
</dbReference>
<protein>
    <submittedName>
        <fullName evidence="1">Alpha-D-ribose 1-methylphosphonate 5-triphosphate synthase subunit PhnH</fullName>
        <ecNumber evidence="1">2.7.8.37</ecNumber>
    </submittedName>
</protein>
<dbReference type="SUPFAM" id="SSF159709">
    <property type="entry name" value="PhnH-like"/>
    <property type="match status" value="1"/>
</dbReference>
<organism evidence="1 2">
    <name type="scientific">Cytobacillus purgationiresistens</name>
    <dbReference type="NCBI Taxonomy" id="863449"/>
    <lineage>
        <taxon>Bacteria</taxon>
        <taxon>Bacillati</taxon>
        <taxon>Bacillota</taxon>
        <taxon>Bacilli</taxon>
        <taxon>Bacillales</taxon>
        <taxon>Bacillaceae</taxon>
        <taxon>Cytobacillus</taxon>
    </lineage>
</organism>
<dbReference type="EMBL" id="JAUSUB010000017">
    <property type="protein sequence ID" value="MDQ0271844.1"/>
    <property type="molecule type" value="Genomic_DNA"/>
</dbReference>
<evidence type="ECO:0000313" key="2">
    <source>
        <dbReference type="Proteomes" id="UP001238088"/>
    </source>
</evidence>
<dbReference type="Proteomes" id="UP001238088">
    <property type="component" value="Unassembled WGS sequence"/>
</dbReference>
<dbReference type="InterPro" id="IPR008772">
    <property type="entry name" value="Phosphonate_metab_PhnH"/>
</dbReference>
<reference evidence="1 2" key="1">
    <citation type="submission" date="2023-07" db="EMBL/GenBank/DDBJ databases">
        <title>Genomic Encyclopedia of Type Strains, Phase IV (KMG-IV): sequencing the most valuable type-strain genomes for metagenomic binning, comparative biology and taxonomic classification.</title>
        <authorList>
            <person name="Goeker M."/>
        </authorList>
    </citation>
    <scope>NUCLEOTIDE SEQUENCE [LARGE SCALE GENOMIC DNA]</scope>
    <source>
        <strain evidence="1 2">DSM 23494</strain>
    </source>
</reference>
<dbReference type="PIRSF" id="PIRSF020680">
    <property type="entry name" value="PhnH"/>
    <property type="match status" value="1"/>
</dbReference>
<proteinExistence type="predicted"/>
<dbReference type="EC" id="2.7.8.37" evidence="1"/>
<sequence length="199" mass="21921">MGIDQIHHTQHVFRKILDSMAKPGTISTITVNEESKKRQLSCYDTTLLAALTLLDAEVTFHILPADQIELKEKISQYTLAQHAPIEEADFIIAVKGCAERELVDAMLVCKNGSLIDPNGSATWIIEEEHLSNQGGLTLSGPGIRSEAELHISFTLAMTAARQEKIKEYPTGIDLLFTDEVGQLACLPRTTTVIHAEEVK</sequence>
<keyword evidence="1" id="KW-0808">Transferase</keyword>
<comment type="caution">
    <text evidence="1">The sequence shown here is derived from an EMBL/GenBank/DDBJ whole genome shotgun (WGS) entry which is preliminary data.</text>
</comment>
<dbReference type="InterPro" id="IPR038058">
    <property type="entry name" value="PhnH-like_sp"/>
</dbReference>
<dbReference type="Pfam" id="PF05845">
    <property type="entry name" value="PhnH"/>
    <property type="match status" value="1"/>
</dbReference>
<accession>A0ABU0AKR0</accession>
<dbReference type="Gene3D" id="3.40.50.11310">
    <property type="entry name" value="Bacterial phosphonate metabolism protein PhnH"/>
    <property type="match status" value="1"/>
</dbReference>